<dbReference type="InterPro" id="IPR037185">
    <property type="entry name" value="EmrE-like"/>
</dbReference>
<name>A0AAU7LTY9_9BURK</name>
<evidence type="ECO:0000256" key="4">
    <source>
        <dbReference type="ARBA" id="ARBA00022989"/>
    </source>
</evidence>
<reference evidence="8" key="1">
    <citation type="submission" date="2024-05" db="EMBL/GenBank/DDBJ databases">
        <authorList>
            <person name="Bunk B."/>
            <person name="Swiderski J."/>
            <person name="Sproer C."/>
            <person name="Thiel V."/>
        </authorList>
    </citation>
    <scope>NUCLEOTIDE SEQUENCE</scope>
    <source>
        <strain evidence="8">DSM 17735</strain>
    </source>
</reference>
<dbReference type="EMBL" id="CP157675">
    <property type="protein sequence ID" value="XBP71111.1"/>
    <property type="molecule type" value="Genomic_DNA"/>
</dbReference>
<feature type="transmembrane region" description="Helical" evidence="6">
    <location>
        <begin position="89"/>
        <end position="115"/>
    </location>
</feature>
<dbReference type="InterPro" id="IPR051258">
    <property type="entry name" value="Diverse_Substrate_Transporter"/>
</dbReference>
<feature type="domain" description="EamA" evidence="7">
    <location>
        <begin position="174"/>
        <end position="309"/>
    </location>
</feature>
<feature type="transmembrane region" description="Helical" evidence="6">
    <location>
        <begin position="28"/>
        <end position="49"/>
    </location>
</feature>
<feature type="transmembrane region" description="Helical" evidence="6">
    <location>
        <begin position="292"/>
        <end position="309"/>
    </location>
</feature>
<dbReference type="PANTHER" id="PTHR42920">
    <property type="entry name" value="OS03G0707200 PROTEIN-RELATED"/>
    <property type="match status" value="1"/>
</dbReference>
<feature type="domain" description="EamA" evidence="7">
    <location>
        <begin position="26"/>
        <end position="161"/>
    </location>
</feature>
<evidence type="ECO:0000313" key="8">
    <source>
        <dbReference type="EMBL" id="XBP71111.1"/>
    </source>
</evidence>
<proteinExistence type="predicted"/>
<feature type="transmembrane region" description="Helical" evidence="6">
    <location>
        <begin position="147"/>
        <end position="166"/>
    </location>
</feature>
<keyword evidence="2" id="KW-1003">Cell membrane</keyword>
<sequence length="313" mass="33329">MNTISESNRPPAQAEQAQAAPKSIAAGLLLASCGAIAFSGKAIIVKLAYRHGVDAVTLIMYRMLFALPIFALMAWWASRGKAPLSRRDWLGVLWLGFTGYYLASFLDFAGLAHISASLERLILYLNPTLVLLLGLVLYQRRIAMPHIVGMAISYSGVALVFGHEITLQGSHAAWGALLVFGSAVSYALYLVYSGEMVKRLGSMRLVGLATTVACLCCLLQFVLLRPLSAAAVAPEVIWLSVLNATLCTAVPVLMVMMAIERIGASLAAQTGMIGPLSTILMGVVILGEPFTAWVAAGTVLVIAGIFVFTRAGR</sequence>
<keyword evidence="4 6" id="KW-1133">Transmembrane helix</keyword>
<comment type="subcellular location">
    <subcellularLocation>
        <location evidence="1">Cell membrane</location>
        <topology evidence="1">Multi-pass membrane protein</topology>
    </subcellularLocation>
</comment>
<dbReference type="GO" id="GO:0005886">
    <property type="term" value="C:plasma membrane"/>
    <property type="evidence" value="ECO:0007669"/>
    <property type="project" value="UniProtKB-SubCell"/>
</dbReference>
<keyword evidence="5 6" id="KW-0472">Membrane</keyword>
<evidence type="ECO:0000256" key="1">
    <source>
        <dbReference type="ARBA" id="ARBA00004651"/>
    </source>
</evidence>
<feature type="transmembrane region" description="Helical" evidence="6">
    <location>
        <begin position="236"/>
        <end position="259"/>
    </location>
</feature>
<feature type="transmembrane region" description="Helical" evidence="6">
    <location>
        <begin position="266"/>
        <end position="286"/>
    </location>
</feature>
<dbReference type="PANTHER" id="PTHR42920:SF5">
    <property type="entry name" value="EAMA DOMAIN-CONTAINING PROTEIN"/>
    <property type="match status" value="1"/>
</dbReference>
<evidence type="ECO:0000256" key="2">
    <source>
        <dbReference type="ARBA" id="ARBA00022475"/>
    </source>
</evidence>
<gene>
    <name evidence="8" type="ORF">ABLV49_04705</name>
</gene>
<accession>A0AAU7LTY9</accession>
<protein>
    <submittedName>
        <fullName evidence="8">DMT family transporter</fullName>
    </submittedName>
</protein>
<keyword evidence="3 6" id="KW-0812">Transmembrane</keyword>
<dbReference type="Gene3D" id="1.10.3730.20">
    <property type="match status" value="1"/>
</dbReference>
<dbReference type="RefSeq" id="WP_349280434.1">
    <property type="nucleotide sequence ID" value="NZ_CBCSCU010000010.1"/>
</dbReference>
<evidence type="ECO:0000256" key="6">
    <source>
        <dbReference type="SAM" id="Phobius"/>
    </source>
</evidence>
<dbReference type="SUPFAM" id="SSF103481">
    <property type="entry name" value="Multidrug resistance efflux transporter EmrE"/>
    <property type="match status" value="2"/>
</dbReference>
<dbReference type="AlphaFoldDB" id="A0AAU7LTY9"/>
<organism evidence="8">
    <name type="scientific">Polaromonas hydrogenivorans</name>
    <dbReference type="NCBI Taxonomy" id="335476"/>
    <lineage>
        <taxon>Bacteria</taxon>
        <taxon>Pseudomonadati</taxon>
        <taxon>Pseudomonadota</taxon>
        <taxon>Betaproteobacteria</taxon>
        <taxon>Burkholderiales</taxon>
        <taxon>Comamonadaceae</taxon>
        <taxon>Polaromonas</taxon>
    </lineage>
</organism>
<feature type="transmembrane region" description="Helical" evidence="6">
    <location>
        <begin position="121"/>
        <end position="138"/>
    </location>
</feature>
<feature type="transmembrane region" description="Helical" evidence="6">
    <location>
        <begin position="55"/>
        <end position="77"/>
    </location>
</feature>
<feature type="transmembrane region" description="Helical" evidence="6">
    <location>
        <begin position="172"/>
        <end position="192"/>
    </location>
</feature>
<evidence type="ECO:0000256" key="5">
    <source>
        <dbReference type="ARBA" id="ARBA00023136"/>
    </source>
</evidence>
<dbReference type="Pfam" id="PF00892">
    <property type="entry name" value="EamA"/>
    <property type="match status" value="2"/>
</dbReference>
<feature type="transmembrane region" description="Helical" evidence="6">
    <location>
        <begin position="204"/>
        <end position="224"/>
    </location>
</feature>
<dbReference type="InterPro" id="IPR000620">
    <property type="entry name" value="EamA_dom"/>
</dbReference>
<evidence type="ECO:0000259" key="7">
    <source>
        <dbReference type="Pfam" id="PF00892"/>
    </source>
</evidence>
<evidence type="ECO:0000256" key="3">
    <source>
        <dbReference type="ARBA" id="ARBA00022692"/>
    </source>
</evidence>